<comment type="caution">
    <text evidence="1">The sequence shown here is derived from an EMBL/GenBank/DDBJ whole genome shotgun (WGS) entry which is preliminary data.</text>
</comment>
<dbReference type="Proteomes" id="UP001177260">
    <property type="component" value="Unassembled WGS sequence"/>
</dbReference>
<gene>
    <name evidence="1" type="ORF">N8T08_002076</name>
</gene>
<name>A0ACC3AMD7_9EURO</name>
<keyword evidence="2" id="KW-1185">Reference proteome</keyword>
<proteinExistence type="predicted"/>
<accession>A0ACC3AMD7</accession>
<evidence type="ECO:0000313" key="2">
    <source>
        <dbReference type="Proteomes" id="UP001177260"/>
    </source>
</evidence>
<evidence type="ECO:0000313" key="1">
    <source>
        <dbReference type="EMBL" id="KAK1138685.1"/>
    </source>
</evidence>
<sequence>MPRLGPACLTCREKCRKCDRARPACNRCITKGLDCGGYPEQFRFCGIASRGKWKGAQVPVGDRNARVRSKRVTRRQTRESSTAEPVSGDTSKSSKSSEQTQTSPTLVGPIESPQNPSDEIVRILGLAETETLLSHYDSFICPHQISGVGDDVDNPYRSYILPLARQQIGLLYAVLGLSAAHLGKLTDNSTLHDTTALEYRLRAIRALSKEIRRSQSETLLADEQDAVLAIIQILLLHDIAETGVSSHGIHITGAMSVCKRILIAEGLSGHRQRAVFFLGNLAWLDIIRGFAGAERLCFSQDVREMVAFASDFKFELVNGCPRDVFLIIGGVLDKAKEHTLGWLTWDEFQIALLLAKHKLYSWDQKSFTFPNADPRWPAAAEAFRYACILRILRLLDPVQPANTPEIQDCVTKILDATAEIPPDCSIVELLILPLFMAGADSLAPHSRYYVVCRLNEIERRSEVRNPIPKELLQKVWDARAAQSPDDDKNVSWTEFVSSPVI</sequence>
<protein>
    <submittedName>
        <fullName evidence="1">Uncharacterized protein</fullName>
    </submittedName>
</protein>
<dbReference type="EMBL" id="JAOPJF010000134">
    <property type="protein sequence ID" value="KAK1138685.1"/>
    <property type="molecule type" value="Genomic_DNA"/>
</dbReference>
<reference evidence="1 2" key="1">
    <citation type="journal article" date="2023" name="ACS Omega">
        <title>Identification of the Neoaspergillic Acid Biosynthesis Gene Cluster by Establishing an In Vitro CRISPR-Ribonucleoprotein Genetic System in Aspergillus melleus.</title>
        <authorList>
            <person name="Yuan B."/>
            <person name="Grau M.F."/>
            <person name="Murata R.M."/>
            <person name="Torok T."/>
            <person name="Venkateswaran K."/>
            <person name="Stajich J.E."/>
            <person name="Wang C.C.C."/>
        </authorList>
    </citation>
    <scope>NUCLEOTIDE SEQUENCE [LARGE SCALE GENOMIC DNA]</scope>
    <source>
        <strain evidence="1 2">IMV 1140</strain>
    </source>
</reference>
<organism evidence="1 2">
    <name type="scientific">Aspergillus melleus</name>
    <dbReference type="NCBI Taxonomy" id="138277"/>
    <lineage>
        <taxon>Eukaryota</taxon>
        <taxon>Fungi</taxon>
        <taxon>Dikarya</taxon>
        <taxon>Ascomycota</taxon>
        <taxon>Pezizomycotina</taxon>
        <taxon>Eurotiomycetes</taxon>
        <taxon>Eurotiomycetidae</taxon>
        <taxon>Eurotiales</taxon>
        <taxon>Aspergillaceae</taxon>
        <taxon>Aspergillus</taxon>
        <taxon>Aspergillus subgen. Circumdati</taxon>
    </lineage>
</organism>